<dbReference type="OrthoDB" id="3996652at2759"/>
<comment type="caution">
    <text evidence="2">The sequence shown here is derived from an EMBL/GenBank/DDBJ whole genome shotgun (WGS) entry which is preliminary data.</text>
</comment>
<evidence type="ECO:0000313" key="3">
    <source>
        <dbReference type="Proteomes" id="UP000697127"/>
    </source>
</evidence>
<dbReference type="Proteomes" id="UP000697127">
    <property type="component" value="Unassembled WGS sequence"/>
</dbReference>
<feature type="region of interest" description="Disordered" evidence="1">
    <location>
        <begin position="1"/>
        <end position="41"/>
    </location>
</feature>
<name>A0A9P6WLA2_9ASCO</name>
<gene>
    <name evidence="2" type="ORF">C6P40_001396</name>
</gene>
<feature type="compositionally biased region" description="Low complexity" evidence="1">
    <location>
        <begin position="12"/>
        <end position="27"/>
    </location>
</feature>
<dbReference type="AlphaFoldDB" id="A0A9P6WLA2"/>
<protein>
    <submittedName>
        <fullName evidence="2">Uncharacterized protein</fullName>
    </submittedName>
</protein>
<keyword evidence="3" id="KW-1185">Reference proteome</keyword>
<dbReference type="EMBL" id="PUHW01000181">
    <property type="protein sequence ID" value="KAG0688123.1"/>
    <property type="molecule type" value="Genomic_DNA"/>
</dbReference>
<feature type="compositionally biased region" description="Pro residues" evidence="1">
    <location>
        <begin position="1"/>
        <end position="11"/>
    </location>
</feature>
<evidence type="ECO:0000313" key="2">
    <source>
        <dbReference type="EMBL" id="KAG0688123.1"/>
    </source>
</evidence>
<evidence type="ECO:0000256" key="1">
    <source>
        <dbReference type="SAM" id="MobiDB-lite"/>
    </source>
</evidence>
<sequence length="110" mass="12649">MASPIPRPQPPQSRITKTTRKTAAPAPEVTQAEIPPKPKPTGKFSLWRKYSALSFKVKLYIWITTAGAAWLADSLSDKIFEQNMIDAEAHRRVEMELRKMRELEQTERKQ</sequence>
<proteinExistence type="predicted"/>
<accession>A0A9P6WLA2</accession>
<reference evidence="2" key="1">
    <citation type="submission" date="2020-11" db="EMBL/GenBank/DDBJ databases">
        <title>Kefir isolates.</title>
        <authorList>
            <person name="Marcisauskas S."/>
            <person name="Kim Y."/>
            <person name="Blasche S."/>
        </authorList>
    </citation>
    <scope>NUCLEOTIDE SEQUENCE</scope>
    <source>
        <strain evidence="2">Olga-1</strain>
    </source>
</reference>
<organism evidence="2 3">
    <name type="scientific">Pichia californica</name>
    <dbReference type="NCBI Taxonomy" id="460514"/>
    <lineage>
        <taxon>Eukaryota</taxon>
        <taxon>Fungi</taxon>
        <taxon>Dikarya</taxon>
        <taxon>Ascomycota</taxon>
        <taxon>Saccharomycotina</taxon>
        <taxon>Pichiomycetes</taxon>
        <taxon>Pichiales</taxon>
        <taxon>Pichiaceae</taxon>
        <taxon>Pichia</taxon>
    </lineage>
</organism>